<evidence type="ECO:0000313" key="8">
    <source>
        <dbReference type="Proteomes" id="UP001174909"/>
    </source>
</evidence>
<evidence type="ECO:0000256" key="4">
    <source>
        <dbReference type="ARBA" id="ARBA00022989"/>
    </source>
</evidence>
<feature type="signal peptide" evidence="6">
    <location>
        <begin position="1"/>
        <end position="22"/>
    </location>
</feature>
<dbReference type="Pfam" id="PF13855">
    <property type="entry name" value="LRR_8"/>
    <property type="match status" value="1"/>
</dbReference>
<evidence type="ECO:0000256" key="2">
    <source>
        <dbReference type="ARBA" id="ARBA00022692"/>
    </source>
</evidence>
<comment type="caution">
    <text evidence="7">The sequence shown here is derived from an EMBL/GenBank/DDBJ whole genome shotgun (WGS) entry which is preliminary data.</text>
</comment>
<organism evidence="7 8">
    <name type="scientific">Geodia barretti</name>
    <name type="common">Barrett's horny sponge</name>
    <dbReference type="NCBI Taxonomy" id="519541"/>
    <lineage>
        <taxon>Eukaryota</taxon>
        <taxon>Metazoa</taxon>
        <taxon>Porifera</taxon>
        <taxon>Demospongiae</taxon>
        <taxon>Heteroscleromorpha</taxon>
        <taxon>Tetractinellida</taxon>
        <taxon>Astrophorina</taxon>
        <taxon>Geodiidae</taxon>
        <taxon>Geodia</taxon>
    </lineage>
</organism>
<evidence type="ECO:0000256" key="5">
    <source>
        <dbReference type="ARBA" id="ARBA00023136"/>
    </source>
</evidence>
<dbReference type="FunFam" id="3.80.10.10:FF:000129">
    <property type="entry name" value="Leucine-rich repeat receptor-like kinase"/>
    <property type="match status" value="1"/>
</dbReference>
<dbReference type="FunFam" id="3.80.10.10:FF:000383">
    <property type="entry name" value="Leucine-rich repeat receptor protein kinase EMS1"/>
    <property type="match status" value="1"/>
</dbReference>
<gene>
    <name evidence="7" type="ORF">GBAR_LOCUS26354</name>
</gene>
<evidence type="ECO:0000256" key="3">
    <source>
        <dbReference type="ARBA" id="ARBA00022737"/>
    </source>
</evidence>
<protein>
    <submittedName>
        <fullName evidence="7">Leucine-rich repeat-containing protein DDB_G0281931</fullName>
    </submittedName>
</protein>
<dbReference type="Proteomes" id="UP001174909">
    <property type="component" value="Unassembled WGS sequence"/>
</dbReference>
<dbReference type="AlphaFoldDB" id="A0AA35TH87"/>
<accession>A0AA35TH87</accession>
<evidence type="ECO:0000256" key="6">
    <source>
        <dbReference type="SAM" id="SignalP"/>
    </source>
</evidence>
<keyword evidence="6" id="KW-0732">Signal</keyword>
<dbReference type="InterPro" id="IPR032675">
    <property type="entry name" value="LRR_dom_sf"/>
</dbReference>
<feature type="chain" id="PRO_5041455391" evidence="6">
    <location>
        <begin position="23"/>
        <end position="541"/>
    </location>
</feature>
<evidence type="ECO:0000313" key="7">
    <source>
        <dbReference type="EMBL" id="CAI8047644.1"/>
    </source>
</evidence>
<keyword evidence="3" id="KW-0677">Repeat</keyword>
<comment type="subcellular location">
    <subcellularLocation>
        <location evidence="1">Membrane</location>
    </subcellularLocation>
</comment>
<dbReference type="PANTHER" id="PTHR48054:SF94">
    <property type="entry name" value="LEUCINE-RICH REPEAT RECEPTOR-LIKE PROTEIN FASCIATED EAR2"/>
    <property type="match status" value="1"/>
</dbReference>
<dbReference type="PANTHER" id="PTHR48054">
    <property type="entry name" value="RECEPTOR KINASE-LIKE PROTEIN XA21"/>
    <property type="match status" value="1"/>
</dbReference>
<reference evidence="7" key="1">
    <citation type="submission" date="2023-03" db="EMBL/GenBank/DDBJ databases">
        <authorList>
            <person name="Steffen K."/>
            <person name="Cardenas P."/>
        </authorList>
    </citation>
    <scope>NUCLEOTIDE SEQUENCE</scope>
</reference>
<dbReference type="Gene3D" id="3.80.10.10">
    <property type="entry name" value="Ribonuclease Inhibitor"/>
    <property type="match status" value="2"/>
</dbReference>
<dbReference type="InterPro" id="IPR052592">
    <property type="entry name" value="LRR-RLK"/>
</dbReference>
<dbReference type="EMBL" id="CASHTH010003670">
    <property type="protein sequence ID" value="CAI8047644.1"/>
    <property type="molecule type" value="Genomic_DNA"/>
</dbReference>
<keyword evidence="4" id="KW-1133">Transmembrane helix</keyword>
<sequence length="541" mass="59101">MAGGKSLCVIGLFLLFLCYGQCKQVPNLGSNNQSTKERGAQYFSKVTAEWHQKLRKSLDEKALNLRPSYHSPASRPTTTDSGDKAAMEALYTATNGPTWVNNTGWMKGDPCNPLWHGLYCAGGRILQINLVYNNMTGSLPAKLAEATTLQVARFYSNFLTGPLPQEILQMKSLQILDVNDNEITGPFPGSVIMPNLTDLILYKNQIKGTFPDLTETPMLQTLEISSNIFMGDFPDISRCTKLQILIASNNNFTGNFPGNMQSLSGLQQFWLFNNQFDKAEIPESWSSLVSLTDVQLSGVSGELPSYIGQVWTNLVHLVMIDGDLTGEFDTGLCSLHQLQDLRLFGNRLSGQLPTCLCDMSSVQTFEMSDNQLTGSIPYCIGSLTELATFYLSRNNLTGTLPESIGSLAKLEIMDLSSNAITGTVPSSYAGLTGIVGFSLCYNKLYKLEPGLEPLYDRIKGFSCELYNNPWSCPLPTDVPANCQATCSKCNTGSKRTDCSECVADADCGWCNEGPNCLEGSQSGPYVYVCKSGDWSYGSGTC</sequence>
<keyword evidence="2" id="KW-0812">Transmembrane</keyword>
<dbReference type="InterPro" id="IPR001611">
    <property type="entry name" value="Leu-rich_rpt"/>
</dbReference>
<dbReference type="Pfam" id="PF00560">
    <property type="entry name" value="LRR_1"/>
    <property type="match status" value="3"/>
</dbReference>
<keyword evidence="5" id="KW-0472">Membrane</keyword>
<name>A0AA35TH87_GEOBA</name>
<proteinExistence type="predicted"/>
<evidence type="ECO:0000256" key="1">
    <source>
        <dbReference type="ARBA" id="ARBA00004370"/>
    </source>
</evidence>
<dbReference type="SUPFAM" id="SSF52058">
    <property type="entry name" value="L domain-like"/>
    <property type="match status" value="1"/>
</dbReference>
<keyword evidence="8" id="KW-1185">Reference proteome</keyword>
<dbReference type="GO" id="GO:0016020">
    <property type="term" value="C:membrane"/>
    <property type="evidence" value="ECO:0007669"/>
    <property type="project" value="UniProtKB-SubCell"/>
</dbReference>